<dbReference type="Pfam" id="PF00400">
    <property type="entry name" value="WD40"/>
    <property type="match status" value="3"/>
</dbReference>
<dbReference type="AlphaFoldDB" id="A0A813J9X5"/>
<dbReference type="SMART" id="SM00320">
    <property type="entry name" value="WD40"/>
    <property type="match status" value="5"/>
</dbReference>
<feature type="repeat" description="WD" evidence="5">
    <location>
        <begin position="316"/>
        <end position="357"/>
    </location>
</feature>
<evidence type="ECO:0000313" key="7">
    <source>
        <dbReference type="Proteomes" id="UP000626109"/>
    </source>
</evidence>
<dbReference type="PANTHER" id="PTHR19848:SF0">
    <property type="entry name" value="NOTCHLESS PROTEIN HOMOLOG 1"/>
    <property type="match status" value="1"/>
</dbReference>
<evidence type="ECO:0000256" key="2">
    <source>
        <dbReference type="ARBA" id="ARBA00022574"/>
    </source>
</evidence>
<dbReference type="InterPro" id="IPR036322">
    <property type="entry name" value="WD40_repeat_dom_sf"/>
</dbReference>
<dbReference type="SUPFAM" id="SSF50978">
    <property type="entry name" value="WD40 repeat-like"/>
    <property type="match status" value="1"/>
</dbReference>
<gene>
    <name evidence="6" type="ORF">PGLA2088_LOCUS17463</name>
</gene>
<dbReference type="GO" id="GO:0000027">
    <property type="term" value="P:ribosomal large subunit assembly"/>
    <property type="evidence" value="ECO:0007669"/>
    <property type="project" value="TreeGrafter"/>
</dbReference>
<keyword evidence="4" id="KW-0539">Nucleus</keyword>
<dbReference type="PROSITE" id="PS00678">
    <property type="entry name" value="WD_REPEATS_1"/>
    <property type="match status" value="1"/>
</dbReference>
<dbReference type="EMBL" id="CAJNNW010023268">
    <property type="protein sequence ID" value="CAE8670433.1"/>
    <property type="molecule type" value="Genomic_DNA"/>
</dbReference>
<organism evidence="6 7">
    <name type="scientific">Polarella glacialis</name>
    <name type="common">Dinoflagellate</name>
    <dbReference type="NCBI Taxonomy" id="89957"/>
    <lineage>
        <taxon>Eukaryota</taxon>
        <taxon>Sar</taxon>
        <taxon>Alveolata</taxon>
        <taxon>Dinophyceae</taxon>
        <taxon>Suessiales</taxon>
        <taxon>Suessiaceae</taxon>
        <taxon>Polarella</taxon>
    </lineage>
</organism>
<dbReference type="InterPro" id="IPR019775">
    <property type="entry name" value="WD40_repeat_CS"/>
</dbReference>
<dbReference type="GO" id="GO:0005730">
    <property type="term" value="C:nucleolus"/>
    <property type="evidence" value="ECO:0007669"/>
    <property type="project" value="TreeGrafter"/>
</dbReference>
<feature type="repeat" description="WD" evidence="5">
    <location>
        <begin position="402"/>
        <end position="441"/>
    </location>
</feature>
<evidence type="ECO:0000256" key="5">
    <source>
        <dbReference type="PROSITE-ProRule" id="PRU00221"/>
    </source>
</evidence>
<reference evidence="6" key="1">
    <citation type="submission" date="2021-02" db="EMBL/GenBank/DDBJ databases">
        <authorList>
            <person name="Dougan E. K."/>
            <person name="Rhodes N."/>
            <person name="Thang M."/>
            <person name="Chan C."/>
        </authorList>
    </citation>
    <scope>NUCLEOTIDE SEQUENCE</scope>
</reference>
<dbReference type="Proteomes" id="UP000626109">
    <property type="component" value="Unassembled WGS sequence"/>
</dbReference>
<keyword evidence="3" id="KW-0677">Repeat</keyword>
<sequence>MAEIQGAATISEADLEDWRSRLTWERGLNKRYEARMTREGACWDDPVLDGLSEDDRMWEVVQMGFRQVGEFLEAIGMIHHYETFISRGLTYGAKLRFLTRFYVDKWMPQITDEREKEVILKASAEVCRDESIRFFKARYGDVDQYLNDCVKGRRLYSEKHGQEWFRNLQDLEAPRESEIKEFDEKWAVLPEDFALFDSHNDWAAAVGCDGFVFLWPVDEESEAPPCVRCRLLHSQVVTDLVVDWTRMVSVTCGGDSKLQICDLGKNKIIGTVKEVSEDQSYISLDADLAVQKAAVGTNFGPIKVCDLATEKVVMALKGHKDWVTTTRADWDANQIVSCSWDSFIHVYDVRSGKLTRKLSGHKQTCEKMDVDFERQMALSSAMEEQFILWDLKSGQSIKTFKSPGHVPNCLSVDWQKMVAATGSDDGLVKLWDLESGECTKTIDCDHHMTLALDVDWEKRRLLTGSWDHQVKLFDLDTGEILKWCQQARRTMTQVRLKK</sequence>
<keyword evidence="2 5" id="KW-0853">WD repeat</keyword>
<evidence type="ECO:0000256" key="4">
    <source>
        <dbReference type="ARBA" id="ARBA00023242"/>
    </source>
</evidence>
<evidence type="ECO:0000256" key="1">
    <source>
        <dbReference type="ARBA" id="ARBA00004123"/>
    </source>
</evidence>
<dbReference type="PANTHER" id="PTHR19848">
    <property type="entry name" value="WD40 REPEAT PROTEIN"/>
    <property type="match status" value="1"/>
</dbReference>
<name>A0A813J9X5_POLGL</name>
<dbReference type="InterPro" id="IPR015943">
    <property type="entry name" value="WD40/YVTN_repeat-like_dom_sf"/>
</dbReference>
<feature type="repeat" description="WD" evidence="5">
    <location>
        <begin position="358"/>
        <end position="399"/>
    </location>
</feature>
<protein>
    <recommendedName>
        <fullName evidence="8">Peroxin-7</fullName>
    </recommendedName>
</protein>
<accession>A0A813J9X5</accession>
<proteinExistence type="predicted"/>
<dbReference type="InterPro" id="IPR001680">
    <property type="entry name" value="WD40_rpt"/>
</dbReference>
<evidence type="ECO:0000313" key="6">
    <source>
        <dbReference type="EMBL" id="CAE8670433.1"/>
    </source>
</evidence>
<dbReference type="GO" id="GO:0007219">
    <property type="term" value="P:Notch signaling pathway"/>
    <property type="evidence" value="ECO:0007669"/>
    <property type="project" value="TreeGrafter"/>
</dbReference>
<comment type="caution">
    <text evidence="6">The sequence shown here is derived from an EMBL/GenBank/DDBJ whole genome shotgun (WGS) entry which is preliminary data.</text>
</comment>
<comment type="subcellular location">
    <subcellularLocation>
        <location evidence="1">Nucleus</location>
    </subcellularLocation>
</comment>
<dbReference type="PROSITE" id="PS50082">
    <property type="entry name" value="WD_REPEATS_2"/>
    <property type="match status" value="3"/>
</dbReference>
<evidence type="ECO:0008006" key="8">
    <source>
        <dbReference type="Google" id="ProtNLM"/>
    </source>
</evidence>
<dbReference type="Gene3D" id="2.130.10.10">
    <property type="entry name" value="YVTN repeat-like/Quinoprotein amine dehydrogenase"/>
    <property type="match status" value="2"/>
</dbReference>
<evidence type="ECO:0000256" key="3">
    <source>
        <dbReference type="ARBA" id="ARBA00022737"/>
    </source>
</evidence>